<dbReference type="AlphaFoldDB" id="A0A9E7I2L6"/>
<evidence type="ECO:0000313" key="2">
    <source>
        <dbReference type="Proteomes" id="UP001055439"/>
    </source>
</evidence>
<reference evidence="1" key="1">
    <citation type="submission" date="2022-05" db="EMBL/GenBank/DDBJ databases">
        <title>The Musa troglodytarum L. genome provides insights into the mechanism of non-climacteric behaviour and enrichment of carotenoids.</title>
        <authorList>
            <person name="Wang J."/>
        </authorList>
    </citation>
    <scope>NUCLEOTIDE SEQUENCE</scope>
    <source>
        <tissue evidence="1">Leaf</tissue>
    </source>
</reference>
<dbReference type="Proteomes" id="UP001055439">
    <property type="component" value="Chromosome 9"/>
</dbReference>
<protein>
    <submittedName>
        <fullName evidence="1">Uncharacterized protein</fullName>
    </submittedName>
</protein>
<sequence length="102" mass="11537">MVFVLQLDDDKFQEKLCRQTASPESQTAADATAAVTWREGFSLTWRQSSASKQRPTSLRCYLQAPAHHFYYSCMQPPEAFVVLRTVIAHNLVDAMINQDAIS</sequence>
<organism evidence="1 2">
    <name type="scientific">Musa troglodytarum</name>
    <name type="common">fe'i banana</name>
    <dbReference type="NCBI Taxonomy" id="320322"/>
    <lineage>
        <taxon>Eukaryota</taxon>
        <taxon>Viridiplantae</taxon>
        <taxon>Streptophyta</taxon>
        <taxon>Embryophyta</taxon>
        <taxon>Tracheophyta</taxon>
        <taxon>Spermatophyta</taxon>
        <taxon>Magnoliopsida</taxon>
        <taxon>Liliopsida</taxon>
        <taxon>Zingiberales</taxon>
        <taxon>Musaceae</taxon>
        <taxon>Musa</taxon>
    </lineage>
</organism>
<evidence type="ECO:0000313" key="1">
    <source>
        <dbReference type="EMBL" id="URE44281.1"/>
    </source>
</evidence>
<name>A0A9E7I2L6_9LILI</name>
<proteinExistence type="predicted"/>
<dbReference type="EMBL" id="CP097511">
    <property type="protein sequence ID" value="URE44281.1"/>
    <property type="molecule type" value="Genomic_DNA"/>
</dbReference>
<accession>A0A9E7I2L6</accession>
<gene>
    <name evidence="1" type="ORF">MUK42_13739</name>
</gene>
<keyword evidence="2" id="KW-1185">Reference proteome</keyword>